<dbReference type="GO" id="GO:0003676">
    <property type="term" value="F:nucleic acid binding"/>
    <property type="evidence" value="ECO:0007669"/>
    <property type="project" value="InterPro"/>
</dbReference>
<organism evidence="3 4">
    <name type="scientific">Eiseniibacteriota bacterium</name>
    <dbReference type="NCBI Taxonomy" id="2212470"/>
    <lineage>
        <taxon>Bacteria</taxon>
        <taxon>Candidatus Eiseniibacteriota</taxon>
    </lineage>
</organism>
<name>A0A948RUP5_UNCEI</name>
<protein>
    <recommendedName>
        <fullName evidence="2">UPF0102 protein KJ970_10475</fullName>
    </recommendedName>
</protein>
<dbReference type="EMBL" id="JAHJDP010000056">
    <property type="protein sequence ID" value="MBU2691338.1"/>
    <property type="molecule type" value="Genomic_DNA"/>
</dbReference>
<evidence type="ECO:0000313" key="3">
    <source>
        <dbReference type="EMBL" id="MBU2691338.1"/>
    </source>
</evidence>
<evidence type="ECO:0000256" key="1">
    <source>
        <dbReference type="ARBA" id="ARBA00006738"/>
    </source>
</evidence>
<dbReference type="HAMAP" id="MF_00048">
    <property type="entry name" value="UPF0102"/>
    <property type="match status" value="1"/>
</dbReference>
<sequence length="127" mass="14746">MTGSDRLSLGHWGEDLAACFLKGLGCEILERNLRFGPLEVDLVIREGKTIAMVEVRLRSDHSHGRPEETVGFRKRRTLDRAWREIAKRYPEVSWIRIDILAISRLGKRQVQIRHFPNAWKPLGTQIF</sequence>
<dbReference type="AlphaFoldDB" id="A0A948RUP5"/>
<evidence type="ECO:0000256" key="2">
    <source>
        <dbReference type="HAMAP-Rule" id="MF_00048"/>
    </source>
</evidence>
<accession>A0A948RUP5</accession>
<reference evidence="3" key="1">
    <citation type="submission" date="2021-05" db="EMBL/GenBank/DDBJ databases">
        <title>Energy efficiency and biological interactions define the core microbiome of deep oligotrophic groundwater.</title>
        <authorList>
            <person name="Mehrshad M."/>
            <person name="Lopez-Fernandez M."/>
            <person name="Bell E."/>
            <person name="Bernier-Latmani R."/>
            <person name="Bertilsson S."/>
            <person name="Dopson M."/>
        </authorList>
    </citation>
    <scope>NUCLEOTIDE SEQUENCE</scope>
    <source>
        <strain evidence="3">Modern_marine.mb.64</strain>
    </source>
</reference>
<dbReference type="PANTHER" id="PTHR34039">
    <property type="entry name" value="UPF0102 PROTEIN YRAN"/>
    <property type="match status" value="1"/>
</dbReference>
<dbReference type="PANTHER" id="PTHR34039:SF1">
    <property type="entry name" value="UPF0102 PROTEIN YRAN"/>
    <property type="match status" value="1"/>
</dbReference>
<gene>
    <name evidence="3" type="ORF">KJ970_10475</name>
</gene>
<proteinExistence type="inferred from homology"/>
<dbReference type="InterPro" id="IPR011335">
    <property type="entry name" value="Restrct_endonuc-II-like"/>
</dbReference>
<dbReference type="SUPFAM" id="SSF52980">
    <property type="entry name" value="Restriction endonuclease-like"/>
    <property type="match status" value="1"/>
</dbReference>
<dbReference type="InterPro" id="IPR011856">
    <property type="entry name" value="tRNA_endonuc-like_dom_sf"/>
</dbReference>
<dbReference type="Proteomes" id="UP000777784">
    <property type="component" value="Unassembled WGS sequence"/>
</dbReference>
<evidence type="ECO:0000313" key="4">
    <source>
        <dbReference type="Proteomes" id="UP000777784"/>
    </source>
</evidence>
<comment type="similarity">
    <text evidence="1 2">Belongs to the UPF0102 family.</text>
</comment>
<comment type="caution">
    <text evidence="3">The sequence shown here is derived from an EMBL/GenBank/DDBJ whole genome shotgun (WGS) entry which is preliminary data.</text>
</comment>
<dbReference type="InterPro" id="IPR003509">
    <property type="entry name" value="UPF0102_YraN-like"/>
</dbReference>
<dbReference type="Pfam" id="PF02021">
    <property type="entry name" value="UPF0102"/>
    <property type="match status" value="1"/>
</dbReference>
<dbReference type="Gene3D" id="3.40.1350.10">
    <property type="match status" value="1"/>
</dbReference>